<keyword evidence="2" id="KW-1185">Reference proteome</keyword>
<reference evidence="1 2" key="1">
    <citation type="journal article" date="2023" name="IMA Fungus">
        <title>Comparative genomic study of the Penicillium genus elucidates a diverse pangenome and 15 lateral gene transfer events.</title>
        <authorList>
            <person name="Petersen C."/>
            <person name="Sorensen T."/>
            <person name="Nielsen M.R."/>
            <person name="Sondergaard T.E."/>
            <person name="Sorensen J.L."/>
            <person name="Fitzpatrick D.A."/>
            <person name="Frisvad J.C."/>
            <person name="Nielsen K.L."/>
        </authorList>
    </citation>
    <scope>NUCLEOTIDE SEQUENCE [LARGE SCALE GENOMIC DNA]</scope>
    <source>
        <strain evidence="1 2">IBT 3361</strain>
    </source>
</reference>
<evidence type="ECO:0000313" key="1">
    <source>
        <dbReference type="EMBL" id="KAJ5264568.1"/>
    </source>
</evidence>
<name>A0ABQ8WEF9_PENCH</name>
<dbReference type="Proteomes" id="UP001220256">
    <property type="component" value="Unassembled WGS sequence"/>
</dbReference>
<gene>
    <name evidence="1" type="ORF">N7505_007361</name>
</gene>
<dbReference type="EMBL" id="JAPVEB010000004">
    <property type="protein sequence ID" value="KAJ5264568.1"/>
    <property type="molecule type" value="Genomic_DNA"/>
</dbReference>
<proteinExistence type="predicted"/>
<comment type="caution">
    <text evidence="1">The sequence shown here is derived from an EMBL/GenBank/DDBJ whole genome shotgun (WGS) entry which is preliminary data.</text>
</comment>
<evidence type="ECO:0000313" key="2">
    <source>
        <dbReference type="Proteomes" id="UP001220256"/>
    </source>
</evidence>
<protein>
    <submittedName>
        <fullName evidence="1">Uncharacterized protein</fullName>
    </submittedName>
</protein>
<accession>A0ABQ8WEF9</accession>
<organism evidence="1 2">
    <name type="scientific">Penicillium chrysogenum</name>
    <name type="common">Penicillium notatum</name>
    <dbReference type="NCBI Taxonomy" id="5076"/>
    <lineage>
        <taxon>Eukaryota</taxon>
        <taxon>Fungi</taxon>
        <taxon>Dikarya</taxon>
        <taxon>Ascomycota</taxon>
        <taxon>Pezizomycotina</taxon>
        <taxon>Eurotiomycetes</taxon>
        <taxon>Eurotiomycetidae</taxon>
        <taxon>Eurotiales</taxon>
        <taxon>Aspergillaceae</taxon>
        <taxon>Penicillium</taxon>
        <taxon>Penicillium chrysogenum species complex</taxon>
    </lineage>
</organism>
<sequence>MSSPKGSRVSNMSRASQFEFPLLIGGPYHLFSLHLPVINRDNTRKTLYSCRGCTAMLTYPKDERISDSHMRLMRLDPELDKYERSFQIFRRAFRVWTEAELIENVRTECIGGWILLYAEGRDE</sequence>